<dbReference type="PROSITE" id="PS50005">
    <property type="entry name" value="TPR"/>
    <property type="match status" value="1"/>
</dbReference>
<dbReference type="PANTHER" id="PTHR12558">
    <property type="entry name" value="CELL DIVISION CYCLE 16,23,27"/>
    <property type="match status" value="1"/>
</dbReference>
<sequence length="264" mass="29675">MTEDTEDADSEAPAEDGLDEDLDVTDPDHEFSSGQGFDDPYEGFDLDPPELDVDPDQVDPVDSRVVADTLDERSVDNEEVDADELVDVGLSYMGINRNEQAADTFERAARYADDENLEQEAWVNKGIAHGEMEEWDAAVGAHREALFVAEDGDHEAAAHTNLAYALWELGEDEQAYEHAEEAVRVDKRLPQAWYNLGFIENERERPEQALDALDNAIRLGFQQADVYEEKTRALEALGRDEEAAEVAEQADELRTEQERELVDE</sequence>
<evidence type="ECO:0000256" key="2">
    <source>
        <dbReference type="SAM" id="MobiDB-lite"/>
    </source>
</evidence>
<accession>A0A1I0PKE4</accession>
<dbReference type="AlphaFoldDB" id="A0A1I0PKE4"/>
<dbReference type="EMBL" id="FOJA01000001">
    <property type="protein sequence ID" value="SEW14829.1"/>
    <property type="molecule type" value="Genomic_DNA"/>
</dbReference>
<protein>
    <submittedName>
        <fullName evidence="3">TPR repeat-containing protein</fullName>
    </submittedName>
</protein>
<evidence type="ECO:0000256" key="1">
    <source>
        <dbReference type="PROSITE-ProRule" id="PRU00339"/>
    </source>
</evidence>
<dbReference type="InterPro" id="IPR019734">
    <property type="entry name" value="TPR_rpt"/>
</dbReference>
<proteinExistence type="predicted"/>
<dbReference type="Gene3D" id="1.25.40.10">
    <property type="entry name" value="Tetratricopeptide repeat domain"/>
    <property type="match status" value="2"/>
</dbReference>
<organism evidence="3 4">
    <name type="scientific">Halobacterium jilantaiense</name>
    <dbReference type="NCBI Taxonomy" id="355548"/>
    <lineage>
        <taxon>Archaea</taxon>
        <taxon>Methanobacteriati</taxon>
        <taxon>Methanobacteriota</taxon>
        <taxon>Stenosarchaea group</taxon>
        <taxon>Halobacteria</taxon>
        <taxon>Halobacteriales</taxon>
        <taxon>Halobacteriaceae</taxon>
        <taxon>Halobacterium</taxon>
    </lineage>
</organism>
<feature type="region of interest" description="Disordered" evidence="2">
    <location>
        <begin position="238"/>
        <end position="264"/>
    </location>
</feature>
<dbReference type="STRING" id="355548.SAMN04487945_1759"/>
<keyword evidence="4" id="KW-1185">Reference proteome</keyword>
<reference evidence="3 4" key="1">
    <citation type="submission" date="2016-10" db="EMBL/GenBank/DDBJ databases">
        <authorList>
            <person name="de Groot N.N."/>
        </authorList>
    </citation>
    <scope>NUCLEOTIDE SEQUENCE [LARGE SCALE GENOMIC DNA]</scope>
    <source>
        <strain evidence="3 4">CGMCC 1.5337</strain>
    </source>
</reference>
<dbReference type="InterPro" id="IPR011990">
    <property type="entry name" value="TPR-like_helical_dom_sf"/>
</dbReference>
<dbReference type="Pfam" id="PF13181">
    <property type="entry name" value="TPR_8"/>
    <property type="match status" value="1"/>
</dbReference>
<feature type="compositionally biased region" description="Basic and acidic residues" evidence="2">
    <location>
        <begin position="251"/>
        <end position="264"/>
    </location>
</feature>
<dbReference type="OrthoDB" id="115601at2157"/>
<dbReference type="PANTHER" id="PTHR12558:SF33">
    <property type="entry name" value="BLL7664 PROTEIN"/>
    <property type="match status" value="1"/>
</dbReference>
<feature type="compositionally biased region" description="Acidic residues" evidence="2">
    <location>
        <begin position="39"/>
        <end position="59"/>
    </location>
</feature>
<feature type="region of interest" description="Disordered" evidence="2">
    <location>
        <begin position="1"/>
        <end position="60"/>
    </location>
</feature>
<keyword evidence="1" id="KW-0802">TPR repeat</keyword>
<feature type="compositionally biased region" description="Acidic residues" evidence="2">
    <location>
        <begin position="1"/>
        <end position="25"/>
    </location>
</feature>
<dbReference type="Proteomes" id="UP000198518">
    <property type="component" value="Unassembled WGS sequence"/>
</dbReference>
<feature type="repeat" description="TPR" evidence="1">
    <location>
        <begin position="82"/>
        <end position="115"/>
    </location>
</feature>
<evidence type="ECO:0000313" key="3">
    <source>
        <dbReference type="EMBL" id="SEW14829.1"/>
    </source>
</evidence>
<gene>
    <name evidence="3" type="ORF">SAMN04487945_1759</name>
</gene>
<name>A0A1I0PKE4_9EURY</name>
<dbReference type="SMART" id="SM00028">
    <property type="entry name" value="TPR"/>
    <property type="match status" value="4"/>
</dbReference>
<dbReference type="SUPFAM" id="SSF48452">
    <property type="entry name" value="TPR-like"/>
    <property type="match status" value="1"/>
</dbReference>
<dbReference type="RefSeq" id="WP_089668936.1">
    <property type="nucleotide sequence ID" value="NZ_FOJA01000001.1"/>
</dbReference>
<evidence type="ECO:0000313" key="4">
    <source>
        <dbReference type="Proteomes" id="UP000198518"/>
    </source>
</evidence>